<dbReference type="EMBL" id="DUFW01000020">
    <property type="protein sequence ID" value="HIH21305.1"/>
    <property type="molecule type" value="Genomic_DNA"/>
</dbReference>
<dbReference type="EMBL" id="DUFJ01000061">
    <property type="protein sequence ID" value="HIH33099.1"/>
    <property type="molecule type" value="Genomic_DNA"/>
</dbReference>
<comment type="caution">
    <text evidence="2">The sequence shown here is derived from an EMBL/GenBank/DDBJ whole genome shotgun (WGS) entry which is preliminary data.</text>
</comment>
<gene>
    <name evidence="1" type="ORF">HA222_01420</name>
    <name evidence="2" type="ORF">HA227_02480</name>
    <name evidence="3" type="ORF">J4478_04540</name>
</gene>
<sequence length="220" mass="25547">MVLARKQVLKTRSNIPYNPQKYFYYPEKKWLSHTPWFKSFVRRNSGIIGNFLQARRKILVGRRKVKIGKLAVERLERPGFMHSEIYRASIGRKVFFIKEQNEKKQMEGFRAKLDLAQPQIQALEKAGQILEDFNRRNGTGIKVETVKYHLAWTQGKSSFLVTDYYEGERFADNEELWKGPIGLLAGEAFALLAKNGFIGASKGNAMWVPRQRKIVLFDFA</sequence>
<dbReference type="Proteomes" id="UP000680185">
    <property type="component" value="Unassembled WGS sequence"/>
</dbReference>
<dbReference type="Proteomes" id="UP000590964">
    <property type="component" value="Unassembled WGS sequence"/>
</dbReference>
<reference evidence="3" key="2">
    <citation type="submission" date="2021-03" db="EMBL/GenBank/DDBJ databases">
        <authorList>
            <person name="Jaffe A."/>
        </authorList>
    </citation>
    <scope>NUCLEOTIDE SEQUENCE</scope>
    <source>
        <strain evidence="3">RIFCSPLOWO2_01_FULL_43_13</strain>
    </source>
</reference>
<dbReference type="EMBL" id="JAGVWB010000031">
    <property type="protein sequence ID" value="MBS3058640.1"/>
    <property type="molecule type" value="Genomic_DNA"/>
</dbReference>
<reference evidence="1 4" key="1">
    <citation type="journal article" date="2020" name="bioRxiv">
        <title>A rank-normalized archaeal taxonomy based on genome phylogeny resolves widespread incomplete and uneven classifications.</title>
        <authorList>
            <person name="Rinke C."/>
            <person name="Chuvochina M."/>
            <person name="Mussig A.J."/>
            <person name="Chaumeil P.-A."/>
            <person name="Waite D.W."/>
            <person name="Whitman W.B."/>
            <person name="Parks D.H."/>
            <person name="Hugenholtz P."/>
        </authorList>
    </citation>
    <scope>NUCLEOTIDE SEQUENCE [LARGE SCALE GENOMIC DNA]</scope>
    <source>
        <strain evidence="1">UBA10191</strain>
    </source>
</reference>
<organism evidence="2 4">
    <name type="scientific">Candidatus Iainarchaeum sp</name>
    <dbReference type="NCBI Taxonomy" id="3101447"/>
    <lineage>
        <taxon>Archaea</taxon>
        <taxon>Candidatus Iainarchaeota</taxon>
        <taxon>Candidatus Iainarchaeia</taxon>
        <taxon>Candidatus Iainarchaeales</taxon>
        <taxon>Candidatus Iainarchaeaceae</taxon>
        <taxon>Candidatus Iainarchaeum</taxon>
    </lineage>
</organism>
<evidence type="ECO:0000313" key="3">
    <source>
        <dbReference type="EMBL" id="MBS3058640.1"/>
    </source>
</evidence>
<dbReference type="Proteomes" id="UP000527315">
    <property type="component" value="Unassembled WGS sequence"/>
</dbReference>
<dbReference type="AlphaFoldDB" id="A0A7J4KVF2"/>
<protein>
    <submittedName>
        <fullName evidence="2">Uncharacterized protein</fullName>
    </submittedName>
</protein>
<evidence type="ECO:0000313" key="1">
    <source>
        <dbReference type="EMBL" id="HIH21305.1"/>
    </source>
</evidence>
<accession>A0A7J4KVF2</accession>
<evidence type="ECO:0000313" key="4">
    <source>
        <dbReference type="Proteomes" id="UP000527315"/>
    </source>
</evidence>
<proteinExistence type="predicted"/>
<name>A0A7J4KVF2_9ARCH</name>
<evidence type="ECO:0000313" key="2">
    <source>
        <dbReference type="EMBL" id="HIH33099.1"/>
    </source>
</evidence>
<reference evidence="3" key="3">
    <citation type="submission" date="2021-05" db="EMBL/GenBank/DDBJ databases">
        <title>Protein family content uncovers lineage relationships and bacterial pathway maintenance mechanisms in DPANN archaea.</title>
        <authorList>
            <person name="Castelle C.J."/>
            <person name="Meheust R."/>
            <person name="Jaffe A.L."/>
            <person name="Seitz K."/>
            <person name="Gong X."/>
            <person name="Baker B.J."/>
            <person name="Banfield J.F."/>
        </authorList>
    </citation>
    <scope>NUCLEOTIDE SEQUENCE</scope>
    <source>
        <strain evidence="3">RIFCSPLOWO2_01_FULL_43_13</strain>
    </source>
</reference>